<proteinExistence type="predicted"/>
<accession>A0A6J4R7N8</accession>
<feature type="signal peptide" evidence="1">
    <location>
        <begin position="1"/>
        <end position="25"/>
    </location>
</feature>
<keyword evidence="1" id="KW-0732">Signal</keyword>
<dbReference type="AlphaFoldDB" id="A0A6J4R7N8"/>
<evidence type="ECO:0000256" key="1">
    <source>
        <dbReference type="SAM" id="SignalP"/>
    </source>
</evidence>
<gene>
    <name evidence="2" type="ORF">AVDCRST_MAG38-102</name>
</gene>
<sequence>MPISRSLPAAGALAALLTLCSPAAAAGPVLAGPLKRCYVSVAEGRTEPVVLSAAGFGANAPVEVRLDGAPVATVTSSGDGRIYARVHPAHQSRGERRLRIELRERDDPRHRIEVTSRVSALSVRLRPRSARARSVVTWTGRGFTAPGPVHVHYLKGGAVRRSVRLAVPRRPCGVFRVRRAQFPFSPSLGAWVLQVDQQRPFTPVPATPFVQLPVTVQRVPTGS</sequence>
<organism evidence="2">
    <name type="scientific">uncultured Solirubrobacteraceae bacterium</name>
    <dbReference type="NCBI Taxonomy" id="1162706"/>
    <lineage>
        <taxon>Bacteria</taxon>
        <taxon>Bacillati</taxon>
        <taxon>Actinomycetota</taxon>
        <taxon>Thermoleophilia</taxon>
        <taxon>Solirubrobacterales</taxon>
        <taxon>Solirubrobacteraceae</taxon>
        <taxon>environmental samples</taxon>
    </lineage>
</organism>
<evidence type="ECO:0000313" key="2">
    <source>
        <dbReference type="EMBL" id="CAA9461380.1"/>
    </source>
</evidence>
<feature type="chain" id="PRO_5027012899" evidence="1">
    <location>
        <begin position="26"/>
        <end position="223"/>
    </location>
</feature>
<reference evidence="2" key="1">
    <citation type="submission" date="2020-02" db="EMBL/GenBank/DDBJ databases">
        <authorList>
            <person name="Meier V. D."/>
        </authorList>
    </citation>
    <scope>NUCLEOTIDE SEQUENCE</scope>
    <source>
        <strain evidence="2">AVDCRST_MAG38</strain>
    </source>
</reference>
<dbReference type="EMBL" id="CADCVJ010000007">
    <property type="protein sequence ID" value="CAA9461380.1"/>
    <property type="molecule type" value="Genomic_DNA"/>
</dbReference>
<name>A0A6J4R7N8_9ACTN</name>
<protein>
    <submittedName>
        <fullName evidence="2">Uncharacterized protein</fullName>
    </submittedName>
</protein>